<evidence type="ECO:0000313" key="2">
    <source>
        <dbReference type="Proteomes" id="UP001225134"/>
    </source>
</evidence>
<sequence length="94" mass="11207">MLKFEVGKKYYDTGRDIQIKIIKRTAKMVTIEPVKGCWWLEDKETQKVKIDQTSAKNTELLRLHKGYFIVSSDQTDVISLEEKQYIDYYNAYYN</sequence>
<reference evidence="1 2" key="1">
    <citation type="submission" date="2023-06" db="EMBL/GenBank/DDBJ databases">
        <title>Antibody response to the Sneathia vaginalis cytopathogenic toxin A during pregnancy.</title>
        <authorList>
            <person name="Mccoy Z.T."/>
            <person name="Serrano M.G."/>
            <person name="Spaine K."/>
            <person name="Edwards D.J."/>
            <person name="Buck G.A."/>
            <person name="Jefferson K."/>
        </authorList>
    </citation>
    <scope>NUCLEOTIDE SEQUENCE [LARGE SCALE GENOMIC DNA]</scope>
    <source>
        <strain evidence="1 2">CCUG 42621</strain>
    </source>
</reference>
<name>A0ABT7HJX7_9FUSO</name>
<dbReference type="EMBL" id="JASSPP010000007">
    <property type="protein sequence ID" value="MDK9580829.1"/>
    <property type="molecule type" value="Genomic_DNA"/>
</dbReference>
<dbReference type="RefSeq" id="WP_285153079.1">
    <property type="nucleotide sequence ID" value="NZ_JASSPP010000007.1"/>
</dbReference>
<dbReference type="Proteomes" id="UP001225134">
    <property type="component" value="Unassembled WGS sequence"/>
</dbReference>
<comment type="caution">
    <text evidence="1">The sequence shown here is derived from an EMBL/GenBank/DDBJ whole genome shotgun (WGS) entry which is preliminary data.</text>
</comment>
<gene>
    <name evidence="1" type="ORF">QQA45_04780</name>
</gene>
<organism evidence="1 2">
    <name type="scientific">Sneathia sanguinegens</name>
    <dbReference type="NCBI Taxonomy" id="40543"/>
    <lineage>
        <taxon>Bacteria</taxon>
        <taxon>Fusobacteriati</taxon>
        <taxon>Fusobacteriota</taxon>
        <taxon>Fusobacteriia</taxon>
        <taxon>Fusobacteriales</taxon>
        <taxon>Leptotrichiaceae</taxon>
        <taxon>Sneathia</taxon>
    </lineage>
</organism>
<evidence type="ECO:0000313" key="1">
    <source>
        <dbReference type="EMBL" id="MDK9580829.1"/>
    </source>
</evidence>
<keyword evidence="2" id="KW-1185">Reference proteome</keyword>
<protein>
    <submittedName>
        <fullName evidence="1">Uncharacterized protein</fullName>
    </submittedName>
</protein>
<accession>A0ABT7HJX7</accession>
<proteinExistence type="predicted"/>